<gene>
    <name evidence="2" type="ORF">A0U89_12835</name>
</gene>
<proteinExistence type="predicted"/>
<dbReference type="OrthoDB" id="7277237at2"/>
<reference evidence="2 3" key="1">
    <citation type="journal article" date="2016" name="Microb. Cell Fact.">
        <title>Dissection of exopolysaccharide biosynthesis in Kozakia baliensis.</title>
        <authorList>
            <person name="Brandt J.U."/>
            <person name="Jakob F."/>
            <person name="Behr J."/>
            <person name="Geissler A.J."/>
            <person name="Vogel R.F."/>
        </authorList>
    </citation>
    <scope>NUCLEOTIDE SEQUENCE [LARGE SCALE GENOMIC DNA]</scope>
    <source>
        <strain evidence="2 3">DSM 14400</strain>
    </source>
</reference>
<dbReference type="InterPro" id="IPR001789">
    <property type="entry name" value="Sig_transdc_resp-reg_receiver"/>
</dbReference>
<dbReference type="KEGG" id="kba:A0U89_12835"/>
<dbReference type="eggNOG" id="COG0784">
    <property type="taxonomic scope" value="Bacteria"/>
</dbReference>
<dbReference type="PANTHER" id="PTHR44591">
    <property type="entry name" value="STRESS RESPONSE REGULATOR PROTEIN 1"/>
    <property type="match status" value="1"/>
</dbReference>
<sequence>MTQAPILLVEDDTSIALVVETVLQAAGYTVQRAENGTDALRVALAAPPSLLIADLNLPGALSGDAVVRKLREDQPELPVIYMSGAFEEGSTQDGLVPGAVTLPKPFRRATLLAAIEEARQWRG</sequence>
<evidence type="ECO:0000313" key="2">
    <source>
        <dbReference type="EMBL" id="AOX17869.1"/>
    </source>
</evidence>
<dbReference type="SMART" id="SM00448">
    <property type="entry name" value="REC"/>
    <property type="match status" value="1"/>
</dbReference>
<dbReference type="AlphaFoldDB" id="A0A1D8UW59"/>
<dbReference type="PROSITE" id="PS50110">
    <property type="entry name" value="RESPONSE_REGULATORY"/>
    <property type="match status" value="1"/>
</dbReference>
<dbReference type="PANTHER" id="PTHR44591:SF21">
    <property type="entry name" value="TWO-COMPONENT RESPONSE REGULATOR"/>
    <property type="match status" value="1"/>
</dbReference>
<protein>
    <submittedName>
        <fullName evidence="2">Uncharacterized protein</fullName>
    </submittedName>
</protein>
<dbReference type="InterPro" id="IPR011006">
    <property type="entry name" value="CheY-like_superfamily"/>
</dbReference>
<dbReference type="Pfam" id="PF00072">
    <property type="entry name" value="Response_reg"/>
    <property type="match status" value="1"/>
</dbReference>
<organism evidence="2 3">
    <name type="scientific">Kozakia baliensis</name>
    <dbReference type="NCBI Taxonomy" id="153496"/>
    <lineage>
        <taxon>Bacteria</taxon>
        <taxon>Pseudomonadati</taxon>
        <taxon>Pseudomonadota</taxon>
        <taxon>Alphaproteobacteria</taxon>
        <taxon>Acetobacterales</taxon>
        <taxon>Acetobacteraceae</taxon>
        <taxon>Kozakia</taxon>
    </lineage>
</organism>
<evidence type="ECO:0000313" key="3">
    <source>
        <dbReference type="Proteomes" id="UP000179145"/>
    </source>
</evidence>
<name>A0A1D8UW59_9PROT</name>
<keyword evidence="1" id="KW-0597">Phosphoprotein</keyword>
<dbReference type="Proteomes" id="UP000179145">
    <property type="component" value="Chromosome"/>
</dbReference>
<dbReference type="EMBL" id="CP014674">
    <property type="protein sequence ID" value="AOX17869.1"/>
    <property type="molecule type" value="Genomic_DNA"/>
</dbReference>
<dbReference type="CDD" id="cd00156">
    <property type="entry name" value="REC"/>
    <property type="match status" value="1"/>
</dbReference>
<dbReference type="InterPro" id="IPR050595">
    <property type="entry name" value="Bact_response_regulator"/>
</dbReference>
<keyword evidence="3" id="KW-1185">Reference proteome</keyword>
<dbReference type="RefSeq" id="WP_070403395.1">
    <property type="nucleotide sequence ID" value="NZ_BJVW01000005.1"/>
</dbReference>
<accession>A0A1D8UW59</accession>
<dbReference type="GO" id="GO:0000160">
    <property type="term" value="P:phosphorelay signal transduction system"/>
    <property type="evidence" value="ECO:0007669"/>
    <property type="project" value="InterPro"/>
</dbReference>
<dbReference type="SUPFAM" id="SSF52172">
    <property type="entry name" value="CheY-like"/>
    <property type="match status" value="1"/>
</dbReference>
<evidence type="ECO:0000256" key="1">
    <source>
        <dbReference type="ARBA" id="ARBA00022553"/>
    </source>
</evidence>
<dbReference type="Gene3D" id="3.40.50.2300">
    <property type="match status" value="1"/>
</dbReference>
<dbReference type="STRING" id="153496.A0U89_12835"/>